<dbReference type="RefSeq" id="WP_136405095.1">
    <property type="nucleotide sequence ID" value="NZ_SSWX01000002.1"/>
</dbReference>
<dbReference type="Gene3D" id="1.10.260.40">
    <property type="entry name" value="lambda repressor-like DNA-binding domains"/>
    <property type="match status" value="1"/>
</dbReference>
<dbReference type="GO" id="GO:0003677">
    <property type="term" value="F:DNA binding"/>
    <property type="evidence" value="ECO:0007669"/>
    <property type="project" value="InterPro"/>
</dbReference>
<dbReference type="SUPFAM" id="SSF47413">
    <property type="entry name" value="lambda repressor-like DNA-binding domains"/>
    <property type="match status" value="1"/>
</dbReference>
<dbReference type="InterPro" id="IPR007933">
    <property type="entry name" value="Transcrpt_activ_CII"/>
</dbReference>
<dbReference type="AlphaFoldDB" id="A0A4S5BUL7"/>
<comment type="caution">
    <text evidence="1">The sequence shown here is derived from an EMBL/GenBank/DDBJ whole genome shotgun (WGS) entry which is preliminary data.</text>
</comment>
<organism evidence="1 2">
    <name type="scientific">Lampropedia aestuarii</name>
    <dbReference type="NCBI Taxonomy" id="2562762"/>
    <lineage>
        <taxon>Bacteria</taxon>
        <taxon>Pseudomonadati</taxon>
        <taxon>Pseudomonadota</taxon>
        <taxon>Betaproteobacteria</taxon>
        <taxon>Burkholderiales</taxon>
        <taxon>Comamonadaceae</taxon>
        <taxon>Lampropedia</taxon>
    </lineage>
</organism>
<dbReference type="Proteomes" id="UP000306236">
    <property type="component" value="Unassembled WGS sequence"/>
</dbReference>
<protein>
    <submittedName>
        <fullName evidence="1">Uncharacterized protein</fullName>
    </submittedName>
</protein>
<evidence type="ECO:0000313" key="2">
    <source>
        <dbReference type="Proteomes" id="UP000306236"/>
    </source>
</evidence>
<accession>A0A4S5BUL7</accession>
<sequence length="95" mass="10415">MSEVSQDLRESARKIETTLRNALADMGQARVADKMNTSESTISRLKNENIENIALFIAALNLNILGKDHFVISKTDLQVLRHAAARGIPHMGGSV</sequence>
<gene>
    <name evidence="1" type="ORF">E8K88_02695</name>
</gene>
<reference evidence="1 2" key="1">
    <citation type="submission" date="2019-04" db="EMBL/GenBank/DDBJ databases">
        <title>Lampropedia sp YIM MLB12 draf genome.</title>
        <authorList>
            <person name="Wang Y.-X."/>
        </authorList>
    </citation>
    <scope>NUCLEOTIDE SEQUENCE [LARGE SCALE GENOMIC DNA]</scope>
    <source>
        <strain evidence="1 2">YIM MLB12</strain>
    </source>
</reference>
<keyword evidence="2" id="KW-1185">Reference proteome</keyword>
<proteinExistence type="predicted"/>
<dbReference type="Pfam" id="PF05269">
    <property type="entry name" value="Phage_CII"/>
    <property type="match status" value="1"/>
</dbReference>
<dbReference type="EMBL" id="SSWX01000002">
    <property type="protein sequence ID" value="THJ36189.1"/>
    <property type="molecule type" value="Genomic_DNA"/>
</dbReference>
<name>A0A4S5BUL7_9BURK</name>
<dbReference type="GO" id="GO:0006355">
    <property type="term" value="P:regulation of DNA-templated transcription"/>
    <property type="evidence" value="ECO:0007669"/>
    <property type="project" value="InterPro"/>
</dbReference>
<evidence type="ECO:0000313" key="1">
    <source>
        <dbReference type="EMBL" id="THJ36189.1"/>
    </source>
</evidence>
<dbReference type="InterPro" id="IPR010982">
    <property type="entry name" value="Lambda_DNA-bd_dom_sf"/>
</dbReference>